<dbReference type="InterPro" id="IPR011990">
    <property type="entry name" value="TPR-like_helical_dom_sf"/>
</dbReference>
<dbReference type="PANTHER" id="PTHR11102">
    <property type="entry name" value="SEL-1-LIKE PROTEIN"/>
    <property type="match status" value="1"/>
</dbReference>
<dbReference type="SMART" id="SM00671">
    <property type="entry name" value="SEL1"/>
    <property type="match status" value="4"/>
</dbReference>
<evidence type="ECO:0000256" key="1">
    <source>
        <dbReference type="SAM" id="SignalP"/>
    </source>
</evidence>
<proteinExistence type="predicted"/>
<evidence type="ECO:0000313" key="3">
    <source>
        <dbReference type="Proteomes" id="UP000295506"/>
    </source>
</evidence>
<comment type="caution">
    <text evidence="2">The sequence shown here is derived from an EMBL/GenBank/DDBJ whole genome shotgun (WGS) entry which is preliminary data.</text>
</comment>
<accession>A0AA94PIM3</accession>
<dbReference type="SUPFAM" id="SSF81901">
    <property type="entry name" value="HCP-like"/>
    <property type="match status" value="1"/>
</dbReference>
<dbReference type="Pfam" id="PF08238">
    <property type="entry name" value="Sel1"/>
    <property type="match status" value="3"/>
</dbReference>
<feature type="signal peptide" evidence="1">
    <location>
        <begin position="1"/>
        <end position="24"/>
    </location>
</feature>
<feature type="chain" id="PRO_5041678053" description="Sel1 repeat family protein" evidence="1">
    <location>
        <begin position="25"/>
        <end position="180"/>
    </location>
</feature>
<dbReference type="Proteomes" id="UP000295506">
    <property type="component" value="Unassembled WGS sequence"/>
</dbReference>
<sequence>MKRRILQYTLVPALALLLAGCVMSTMTERQGTKAYLDKDYAEAKTKYEEAAADGNADAMYHLGVMYAEGQGVKQDYAKAAQLLQQAATLDQDDAQLMLGMFYIYGDGVPQDPAKGAALIKAAAENRNDTAMYYLGRLYALGLGMPKDLDQALSWMQDAQRAGFPVQEELLTKEGLAALDS</sequence>
<dbReference type="InterPro" id="IPR050767">
    <property type="entry name" value="Sel1_AlgK"/>
</dbReference>
<organism evidence="2 3">
    <name type="scientific">Pseudodesulfovibrio indicus</name>
    <dbReference type="NCBI Taxonomy" id="1716143"/>
    <lineage>
        <taxon>Bacteria</taxon>
        <taxon>Pseudomonadati</taxon>
        <taxon>Thermodesulfobacteriota</taxon>
        <taxon>Desulfovibrionia</taxon>
        <taxon>Desulfovibrionales</taxon>
        <taxon>Desulfovibrionaceae</taxon>
    </lineage>
</organism>
<dbReference type="RefSeq" id="WP_078063734.1">
    <property type="nucleotide sequence ID" value="NZ_CP014206.1"/>
</dbReference>
<dbReference type="PROSITE" id="PS51257">
    <property type="entry name" value="PROKAR_LIPOPROTEIN"/>
    <property type="match status" value="1"/>
</dbReference>
<name>A0AA94PIM3_9BACT</name>
<dbReference type="InterPro" id="IPR006597">
    <property type="entry name" value="Sel1-like"/>
</dbReference>
<dbReference type="Gene3D" id="1.25.40.10">
    <property type="entry name" value="Tetratricopeptide repeat domain"/>
    <property type="match status" value="1"/>
</dbReference>
<evidence type="ECO:0008006" key="4">
    <source>
        <dbReference type="Google" id="ProtNLM"/>
    </source>
</evidence>
<evidence type="ECO:0000313" key="2">
    <source>
        <dbReference type="EMBL" id="TDT85538.1"/>
    </source>
</evidence>
<gene>
    <name evidence="2" type="ORF">EDC59_11514</name>
</gene>
<keyword evidence="1" id="KW-0732">Signal</keyword>
<dbReference type="AlphaFoldDB" id="A0AA94PIM3"/>
<reference evidence="2 3" key="1">
    <citation type="submission" date="2019-03" db="EMBL/GenBank/DDBJ databases">
        <title>Genomic Encyclopedia of Type Strains, Phase IV (KMG-IV): sequencing the most valuable type-strain genomes for metagenomic binning, comparative biology and taxonomic classification.</title>
        <authorList>
            <person name="Goeker M."/>
        </authorList>
    </citation>
    <scope>NUCLEOTIDE SEQUENCE [LARGE SCALE GENOMIC DNA]</scope>
    <source>
        <strain evidence="2 3">DSM 101483</strain>
    </source>
</reference>
<protein>
    <recommendedName>
        <fullName evidence="4">Sel1 repeat family protein</fullName>
    </recommendedName>
</protein>
<dbReference type="PANTHER" id="PTHR11102:SF160">
    <property type="entry name" value="ERAD-ASSOCIATED E3 UBIQUITIN-PROTEIN LIGASE COMPONENT HRD3"/>
    <property type="match status" value="1"/>
</dbReference>
<dbReference type="EMBL" id="SOBK01000015">
    <property type="protein sequence ID" value="TDT85538.1"/>
    <property type="molecule type" value="Genomic_DNA"/>
</dbReference>